<keyword evidence="5" id="KW-1185">Reference proteome</keyword>
<evidence type="ECO:0000313" key="4">
    <source>
        <dbReference type="EMBL" id="MDN4165402.1"/>
    </source>
</evidence>
<dbReference type="InterPro" id="IPR015919">
    <property type="entry name" value="Cadherin-like_sf"/>
</dbReference>
<dbReference type="PROSITE" id="PS50268">
    <property type="entry name" value="CADHERIN_2"/>
    <property type="match status" value="5"/>
</dbReference>
<organism evidence="4 5">
    <name type="scientific">Shiella aurantiaca</name>
    <dbReference type="NCBI Taxonomy" id="3058365"/>
    <lineage>
        <taxon>Bacteria</taxon>
        <taxon>Pseudomonadati</taxon>
        <taxon>Bacteroidota</taxon>
        <taxon>Cytophagia</taxon>
        <taxon>Cytophagales</taxon>
        <taxon>Shiellaceae</taxon>
        <taxon>Shiella</taxon>
    </lineage>
</organism>
<dbReference type="InterPro" id="IPR026444">
    <property type="entry name" value="Secre_tail"/>
</dbReference>
<feature type="signal peptide" evidence="2">
    <location>
        <begin position="1"/>
        <end position="20"/>
    </location>
</feature>
<dbReference type="SUPFAM" id="SSF49313">
    <property type="entry name" value="Cadherin-like"/>
    <property type="match status" value="2"/>
</dbReference>
<sequence length="3568" mass="374884">MCRKILLVGLLGLISWASWAQTVPTVTGSTQSTDEDVDLVITEAMLGYTDDEILGSITISGTTGSGTLSLAGTVTKAQLDAGDLFYSPPADANGSDLFTITFTATDTEGTPQTSLEADIVITVNAVNDVPSFTKGADETVDEDAGAQTVAGWATAISEGGGTDENGQVLTFNISNDNNSLFSVQPTVDEATGELTYTPAANANGSATVTISLSDDGGGTDDTSAEQTFTITVNAVNDVPSFTKGADETVDEDAGAQTVSNWATAISAGGGSDENGQVLTFNISNDNNSLFSAQPSIDEATGDLTYTPAANANGSATVTISLSDDGGGTDDTSADQTFTITVNSVNDIPSFTKGADETVDEDAGAQTVSNWATAISAGGGADENGQTLTFNISNDNNSLFSAQPSVDEATGDLTYTPAANANGSATVTISLSDDGGGTDDTSADQTFTITVNAVNDVPSFTKGADETVDEDAGAQTVAGWATAISAGGGADENGQTLTFNISNDNNSLFSVQPTVDVATGDLTYTPAANANGSATVTISLSDDGGGADDTSADQTFTITVNAVNDAPVASNVSFSGTLSSGSTLTGSYDYFDVEGNAEGTSTFRWLRADSDGGALVAIGGATSSTYQLQTNDEGKYIVFEVTPVQTSGSLAGTPVQSSYQGDIADGIAPTVTTFSPTVAATSVSETTDIVLTFSENIFLETGTITIYDATNLVNNETFSIPSPYVSVTGNQLTINKQLQIGEDANIRVLIPNSLIRDASNNYFAGLAGTTYNFTAGGDNTDPAILSLSPADGATEVGINSVFVVEFDEPVTARNVSNGVKLYRSPSTLIEEFSPTDGKVTVNGRTVTIDFDATLLGNSTNYHIFFSDQSFRDEQDNRTDIYDNATFWNFTTVSDGNPPVLNAAASTPADGATVAAPSSIVLNFTETGTVSKGEAGKMIYLYALNPLGGDYVYQSFDVSSASVVVSSPNVTLNLSSPLSGDIDYYVQMDAGAFTDANGNLSAAISNTTTYNFSTNPEAIAPSFVSGFPADNAVDVPLSTNELRLTFSEPVFDNGGNMLLYKGATLVETVPFANANSGLGTRTVVMPINAGNLIGFSDYHIKISAGAIDDNSGNAFAGINSSSTYNFRTEADAVAPSLVSSLPADNDTDVLVDADMVLTFNEPVALLDGFTLQLNGSPILSTAITITGAEVSIDLGSLAYNTAYTLTIGGNVFEDLSGNVFSGTSIGFTTKADDEAPTVVSFNPSDKATGVSVGSHLVIDFDQTISKGTGNISIYYQNGTLVETLAIGSAQITAAGSQLTINPSSDLSGNSTYYVLIDNTAITDGINDFAGLTSPTAWVFTTASEAINPVVQAGSSIPSDGAASVDIYSNFILNFNEAVFAGSGSVSLYTSGGVLVGSLPAGSGNITGWGTSSLSIDWPFNLLPGTAYYLNMDANFITDASSNNGVAIADNTTLNFTTKGGITLNNPLLDVCINSGTFTLGNIILSETNADDFSVNGAQTMIFTLPSGFELVDAGQSISVSAGTDLSGVGITVLSANQFEISFTVGAQASIDQLTIQNIEITTTSLAAISNAAITRTGGTATAYGLSTADNRVVASLFARTLPATLAATHASFVCEASTVSEPLVQITGITGGHTVRWFTASDLSGEIVGFADAANPTSAELGFSTASPGNFTYYVVQQNPTTQCFSSVKEVSINVFDKPVASVGSNQTVCHDDLVQLSGSASGVTVPGTYTYAWSNTDGFSSASANPSFTASNLGASPAIINYDLVVTDGNGCESDVSTTQITTYPLPVLAFTNPLSYNFSSNGAPVDLSGSVDGVDNQGEFSGPGVIEVTAGQFKFFPGFNEDNSADYDVTFYATTAQGCYNEIIQPFSVFDPNTAINGLGIEYCNNDGLVGPLTPNDPDALGPWISLQSVTYPTIIVDIDGELFFDTELVVDNIVLEYSYEDIDGVKFNGSQGTIINPLPDLAPNAISSTFCDSDAPIALTKNNSRNPGNTYLFEDVDGYGTITGGPVVGFEFDPGALNPTLFGTGYGPVYVPIRYSYQDANGCRDNIEFTVKVYRQPEAPLVTVNPSCQDEFPETITETTVSGATVRYYTDENLTNVLPSRPNISTASAGTTTYWVTQTLNGCESPATQLDVVVKPKPAVPTSPTQNLSVCEGDDLTTIVLTANGAGGATFNWHTLSDLSDTPTTGSAFTAHGFDATTADGVYLFYLTQEVDGCLSDALTVTVTVKNKPTAPTVNNVLICQEDVLPPLSINSPIGGATYTWYKQADLSDPTPSSGLNFSDYGSLTNTSAPGVYSFYVTSTINGCNSLPTIATVTIKEKLAPPTSSNRVYCEGDIAIASALQASSATSGVIFRWYLNSDLSDLPTEGANFFGHGLNASTAVPNGQESLVNTYYVTQILDGCESDPLAVSITINRIPVAPSLAFGEQTLYCLNEEVTSLSVTPQAGSVYNWYDENDVFLSSGTTLGDAGNPLLDGLTAGVYTYKVTQTRNGCEGQVLSIPVEVKALPSPPVPLNSVYTIEYCAGEVIEEIEVIQDAALASASDIIWYSDALKTSQLSTGATRSSGIANSNTETTRTYYVAHVIDGCESETTEITVVVKPQTSAPSLAATEVKYCVGQALEPLVATASATATQIKWYGTNLGNQQQELISTVDVSVNKTSTLSLTSTYVNNTAPGTYVLFATQVVNGCESVLASGEVDVVVEDINQTIAITNLQNQYCEDASAFTLEATPAGGSFTVNGVNGNVFDPSALPKGTSIEVVYTYTVGTCSDSDVRSVIINTLPSIELSMPEDRIVYCLNEPNPTINAFPTGGSFSSQLGVPILDRRYRLDEASNFGNDVITYTFTDANACTASQTLPILLNPVPVVDFTSSGACTGDDILLEDNSTFTGGSIQSWTWTIDVEGADDEVGSGETYSPEAFKGLMTPRTFPVTLTTTTDQGCEVELTKSVGVNVNPIPDFSWNGICAGDAVTFINESNTLGLATQSVVWEVNGVVASEQHVFASEGIYEVALTTVVEGGCEASITKRVPIVPSSNNSDSYLATFDTNAEGWIVEDGLQVGDQLTSSWRQGVPNGAIISLPSGNAGAWFTQRPNKQADDNLNYPDLVDYSWVYSPCFDFSNAQRPMMEFERWVSLTGQDQFGLDGVAIQYSVNEGSTWSTLGDFLPIENRSEGDNWYNASAISGLSDIQSLGQYGFTGQDAGWETSRHTLDNLIGQPSVLFRIALGTATTSNPDQNQLDGFAFDNFEIKERQRFVLLENFTTTDEAARQEYRGVEAVADIVPLDGISINYHAAFTSTSNDPINKANPSDPAGRVLYYGIDESGLVVIDGNVSAAKESDELLKRDVRIQSLQATDFAIAINFVESDDFTLAFNVDVTSLTAYNSTEDLILQAVVVEDSLEIGDKVIRNVVRKMLPSSSGTLLKKTWAANETVTNAFEWEVEEIGEENRADQRFVVVFIQERDGTKRILQTAMRTKEESPNKGQNPILGVYDSVLATSSLFPNPTDKEVNIQFAEVLASDYSYVLVNNLGMEVKKGVIHKGQKESTLGLGELRQGMYQLIIRNEQGSALIHKLMIQR</sequence>
<proteinExistence type="predicted"/>
<dbReference type="InterPro" id="IPR013783">
    <property type="entry name" value="Ig-like_fold"/>
</dbReference>
<feature type="domain" description="Cadherin" evidence="3">
    <location>
        <begin position="26"/>
        <end position="132"/>
    </location>
</feature>
<dbReference type="Gene3D" id="2.60.120.260">
    <property type="entry name" value="Galactose-binding domain-like"/>
    <property type="match status" value="1"/>
</dbReference>
<feature type="chain" id="PRO_5047335159" evidence="2">
    <location>
        <begin position="21"/>
        <end position="3568"/>
    </location>
</feature>
<protein>
    <submittedName>
        <fullName evidence="4">Ig-like domain-containing protein</fullName>
    </submittedName>
</protein>
<gene>
    <name evidence="4" type="ORF">QWY31_07810</name>
</gene>
<feature type="domain" description="Cadherin" evidence="3">
    <location>
        <begin position="358"/>
        <end position="459"/>
    </location>
</feature>
<evidence type="ECO:0000256" key="2">
    <source>
        <dbReference type="SAM" id="SignalP"/>
    </source>
</evidence>
<feature type="domain" description="Cadherin" evidence="3">
    <location>
        <begin position="140"/>
        <end position="241"/>
    </location>
</feature>
<feature type="domain" description="Cadherin" evidence="3">
    <location>
        <begin position="249"/>
        <end position="350"/>
    </location>
</feature>
<dbReference type="Pfam" id="PF13205">
    <property type="entry name" value="Big_5"/>
    <property type="match status" value="7"/>
</dbReference>
<dbReference type="EMBL" id="JAUHJS010000003">
    <property type="protein sequence ID" value="MDN4165402.1"/>
    <property type="molecule type" value="Genomic_DNA"/>
</dbReference>
<feature type="domain" description="Cadherin" evidence="3">
    <location>
        <begin position="466"/>
        <end position="568"/>
    </location>
</feature>
<dbReference type="Pfam" id="PF18962">
    <property type="entry name" value="Por_Secre_tail"/>
    <property type="match status" value="1"/>
</dbReference>
<evidence type="ECO:0000313" key="5">
    <source>
        <dbReference type="Proteomes" id="UP001168552"/>
    </source>
</evidence>
<keyword evidence="1 2" id="KW-0732">Signal</keyword>
<evidence type="ECO:0000259" key="3">
    <source>
        <dbReference type="PROSITE" id="PS50268"/>
    </source>
</evidence>
<accession>A0ABT8F4K7</accession>
<reference evidence="4" key="1">
    <citation type="submission" date="2023-06" db="EMBL/GenBank/DDBJ databases">
        <title>Cytophagales bacterium Strain LB-30, isolated from soil.</title>
        <authorList>
            <person name="Liu B."/>
        </authorList>
    </citation>
    <scope>NUCLEOTIDE SEQUENCE</scope>
    <source>
        <strain evidence="4">LB-30</strain>
    </source>
</reference>
<evidence type="ECO:0000256" key="1">
    <source>
        <dbReference type="ARBA" id="ARBA00022729"/>
    </source>
</evidence>
<dbReference type="InterPro" id="IPR002126">
    <property type="entry name" value="Cadherin-like_dom"/>
</dbReference>
<dbReference type="Pfam" id="PF23197">
    <property type="entry name" value="IG_AIR9"/>
    <property type="match status" value="1"/>
</dbReference>
<name>A0ABT8F4K7_9BACT</name>
<dbReference type="RefSeq" id="WP_320003927.1">
    <property type="nucleotide sequence ID" value="NZ_JAUHJS010000003.1"/>
</dbReference>
<dbReference type="InterPro" id="IPR032812">
    <property type="entry name" value="SbsA_Ig"/>
</dbReference>
<comment type="caution">
    <text evidence="4">The sequence shown here is derived from an EMBL/GenBank/DDBJ whole genome shotgun (WGS) entry which is preliminary data.</text>
</comment>
<dbReference type="Proteomes" id="UP001168552">
    <property type="component" value="Unassembled WGS sequence"/>
</dbReference>
<dbReference type="Gene3D" id="2.60.40.10">
    <property type="entry name" value="Immunoglobulins"/>
    <property type="match status" value="5"/>
</dbReference>
<dbReference type="Gene3D" id="2.60.40.2700">
    <property type="match status" value="1"/>
</dbReference>
<dbReference type="InterPro" id="IPR056284">
    <property type="entry name" value="AIR9-like_A9"/>
</dbReference>